<organism evidence="4 5">
    <name type="scientific">Rhodocista pekingensis</name>
    <dbReference type="NCBI Taxonomy" id="201185"/>
    <lineage>
        <taxon>Bacteria</taxon>
        <taxon>Pseudomonadati</taxon>
        <taxon>Pseudomonadota</taxon>
        <taxon>Alphaproteobacteria</taxon>
        <taxon>Rhodospirillales</taxon>
        <taxon>Azospirillaceae</taxon>
        <taxon>Rhodocista</taxon>
    </lineage>
</organism>
<dbReference type="InterPro" id="IPR011049">
    <property type="entry name" value="Serralysin-like_metalloprot_C"/>
</dbReference>
<reference evidence="5" key="1">
    <citation type="journal article" date="2019" name="Int. J. Syst. Evol. Microbiol.">
        <title>The Global Catalogue of Microorganisms (GCM) 10K type strain sequencing project: providing services to taxonomists for standard genome sequencing and annotation.</title>
        <authorList>
            <consortium name="The Broad Institute Genomics Platform"/>
            <consortium name="The Broad Institute Genome Sequencing Center for Infectious Disease"/>
            <person name="Wu L."/>
            <person name="Ma J."/>
        </authorList>
    </citation>
    <scope>NUCLEOTIDE SEQUENCE [LARGE SCALE GENOMIC DNA]</scope>
    <source>
        <strain evidence="5">CGMCC 1.16275</strain>
    </source>
</reference>
<dbReference type="Proteomes" id="UP001596456">
    <property type="component" value="Unassembled WGS sequence"/>
</dbReference>
<evidence type="ECO:0000256" key="3">
    <source>
        <dbReference type="SAM" id="MobiDB-lite"/>
    </source>
</evidence>
<keyword evidence="2" id="KW-0964">Secreted</keyword>
<feature type="region of interest" description="Disordered" evidence="3">
    <location>
        <begin position="141"/>
        <end position="162"/>
    </location>
</feature>
<evidence type="ECO:0008006" key="6">
    <source>
        <dbReference type="Google" id="ProtNLM"/>
    </source>
</evidence>
<dbReference type="PANTHER" id="PTHR38340">
    <property type="entry name" value="S-LAYER PROTEIN"/>
    <property type="match status" value="1"/>
</dbReference>
<dbReference type="EMBL" id="JBHTCM010000027">
    <property type="protein sequence ID" value="MFC7335146.1"/>
    <property type="molecule type" value="Genomic_DNA"/>
</dbReference>
<evidence type="ECO:0000256" key="1">
    <source>
        <dbReference type="ARBA" id="ARBA00004613"/>
    </source>
</evidence>
<dbReference type="Pfam" id="PF00353">
    <property type="entry name" value="HemolysinCabind"/>
    <property type="match status" value="2"/>
</dbReference>
<dbReference type="InterPro" id="IPR018511">
    <property type="entry name" value="Hemolysin-typ_Ca-bd_CS"/>
</dbReference>
<protein>
    <recommendedName>
        <fullName evidence="6">Calcium-binding protein</fullName>
    </recommendedName>
</protein>
<evidence type="ECO:0000313" key="5">
    <source>
        <dbReference type="Proteomes" id="UP001596456"/>
    </source>
</evidence>
<dbReference type="RefSeq" id="WP_377360684.1">
    <property type="nucleotide sequence ID" value="NZ_JBHTCM010000027.1"/>
</dbReference>
<evidence type="ECO:0000313" key="4">
    <source>
        <dbReference type="EMBL" id="MFC7335146.1"/>
    </source>
</evidence>
<name>A0ABW2KYJ8_9PROT</name>
<evidence type="ECO:0000256" key="2">
    <source>
        <dbReference type="ARBA" id="ARBA00022525"/>
    </source>
</evidence>
<keyword evidence="5" id="KW-1185">Reference proteome</keyword>
<sequence length="484" mass="49080">MGDIVPFIRSALQTRSWSEQEKGELYLLASRLGSGLSPFETAMGAGDQGDPWFIVKSVETGEVLVHIARIGGRCVVHHVSADLVSEDADLRQALRGVFGTLMPEQRRNAEVSWKLVTPALMAMILVADFLVRSETAEAAPLPVPETDALPLTPPPAEDTADRPVDAATLLPLALPLRGGDADDSRGFALASLAVLGPTADRPTVPVPVPASDPPAAAAPPVGDALDARADAPGLHLTGGDGDDSLTGGDGNDTLEGGAGNDTLIGGDGDDSLSGGDGDDLLLGGAGNDVLDGGAGNDTLLGGPGDDTLDGGGGLDLLLAGDGDDTLIVTEGTVAAGGRGADRFVFRLAEGWDAAPDAPRPAAVILDFDRDEGDRLDFGGGRLIDQKLLDALPGPVADLLAGVLHEHGNVEGRSQQPGMFASGERAGVATDDTIGTTTATDTATAASPSRPGLIHSVDIDLTGDGISDLTVIIIARAALTESDLG</sequence>
<feature type="compositionally biased region" description="Low complexity" evidence="3">
    <location>
        <begin position="213"/>
        <end position="224"/>
    </location>
</feature>
<dbReference type="PRINTS" id="PR00313">
    <property type="entry name" value="CABNDNGRPT"/>
</dbReference>
<dbReference type="PROSITE" id="PS00330">
    <property type="entry name" value="HEMOLYSIN_CALCIUM"/>
    <property type="match status" value="4"/>
</dbReference>
<dbReference type="InterPro" id="IPR050557">
    <property type="entry name" value="RTX_toxin/Mannuronan_C5-epim"/>
</dbReference>
<dbReference type="InterPro" id="IPR001343">
    <property type="entry name" value="Hemolysn_Ca-bd"/>
</dbReference>
<accession>A0ABW2KYJ8</accession>
<dbReference type="PANTHER" id="PTHR38340:SF1">
    <property type="entry name" value="S-LAYER PROTEIN"/>
    <property type="match status" value="1"/>
</dbReference>
<dbReference type="SUPFAM" id="SSF51120">
    <property type="entry name" value="beta-Roll"/>
    <property type="match status" value="1"/>
</dbReference>
<feature type="region of interest" description="Disordered" evidence="3">
    <location>
        <begin position="198"/>
        <end position="280"/>
    </location>
</feature>
<proteinExistence type="predicted"/>
<comment type="subcellular location">
    <subcellularLocation>
        <location evidence="1">Secreted</location>
    </subcellularLocation>
</comment>
<comment type="caution">
    <text evidence="4">The sequence shown here is derived from an EMBL/GenBank/DDBJ whole genome shotgun (WGS) entry which is preliminary data.</text>
</comment>
<gene>
    <name evidence="4" type="ORF">ACFQPS_18405</name>
</gene>
<dbReference type="Gene3D" id="2.150.10.10">
    <property type="entry name" value="Serralysin-like metalloprotease, C-terminal"/>
    <property type="match status" value="2"/>
</dbReference>